<keyword evidence="5" id="KW-1185">Reference proteome</keyword>
<dbReference type="AlphaFoldDB" id="A0A1I5ERB3"/>
<comment type="similarity">
    <text evidence="1">Belongs to the nitroreductase family.</text>
</comment>
<dbReference type="SUPFAM" id="SSF55469">
    <property type="entry name" value="FMN-dependent nitroreductase-like"/>
    <property type="match status" value="2"/>
</dbReference>
<dbReference type="Pfam" id="PF14512">
    <property type="entry name" value="TM1586_NiRdase"/>
    <property type="match status" value="1"/>
</dbReference>
<sequence>MNLYEAIFVRKSVRKYKMQAIDQTRLDGILHFAESLPMLFEGISVEYKIIDNTEQNQGLSGAFLVKAPYYLIIASDTSQNYKINSGYLLQQISLYLTAKGLGSCYLGSAKPKKDILAGLQHEYVMALAFGEGDQEVYRTAEKAKRLPESDIAVYKTEVKKPVRTLIKAARLAPSSMNSQPWRFVVYNNRIHVFCKKNIFLSSVLSEIKLIDIGVCLANLLVAAEELWVDVQLLRLDNISSTVFKKNEYILSIKLC</sequence>
<organism evidence="4 5">
    <name type="scientific">Anaerocolumna aminovalerica</name>
    <dbReference type="NCBI Taxonomy" id="1527"/>
    <lineage>
        <taxon>Bacteria</taxon>
        <taxon>Bacillati</taxon>
        <taxon>Bacillota</taxon>
        <taxon>Clostridia</taxon>
        <taxon>Lachnospirales</taxon>
        <taxon>Lachnospiraceae</taxon>
        <taxon>Anaerocolumna</taxon>
    </lineage>
</organism>
<dbReference type="InterPro" id="IPR029478">
    <property type="entry name" value="TM1586_NiRdase"/>
</dbReference>
<evidence type="ECO:0000313" key="5">
    <source>
        <dbReference type="Proteomes" id="UP000198806"/>
    </source>
</evidence>
<protein>
    <submittedName>
        <fullName evidence="4">Nitroreductase</fullName>
    </submittedName>
</protein>
<dbReference type="OrthoDB" id="9814075at2"/>
<dbReference type="GO" id="GO:0016491">
    <property type="term" value="F:oxidoreductase activity"/>
    <property type="evidence" value="ECO:0007669"/>
    <property type="project" value="UniProtKB-KW"/>
</dbReference>
<dbReference type="Gene3D" id="3.40.109.10">
    <property type="entry name" value="NADH Oxidase"/>
    <property type="match status" value="1"/>
</dbReference>
<proteinExistence type="inferred from homology"/>
<gene>
    <name evidence="4" type="ORF">SAMN04489757_110104</name>
</gene>
<dbReference type="EMBL" id="FOWD01000010">
    <property type="protein sequence ID" value="SFO14064.1"/>
    <property type="molecule type" value="Genomic_DNA"/>
</dbReference>
<dbReference type="RefSeq" id="WP_091685844.1">
    <property type="nucleotide sequence ID" value="NZ_BAABFM010000061.1"/>
</dbReference>
<dbReference type="PANTHER" id="PTHR43673:SF10">
    <property type="entry name" value="NADH DEHYDROGENASE_NAD(P)H NITROREDUCTASE XCC3605-RELATED"/>
    <property type="match status" value="1"/>
</dbReference>
<evidence type="ECO:0000256" key="2">
    <source>
        <dbReference type="ARBA" id="ARBA00023002"/>
    </source>
</evidence>
<dbReference type="Proteomes" id="UP000198806">
    <property type="component" value="Unassembled WGS sequence"/>
</dbReference>
<evidence type="ECO:0000256" key="1">
    <source>
        <dbReference type="ARBA" id="ARBA00007118"/>
    </source>
</evidence>
<keyword evidence="2" id="KW-0560">Oxidoreductase</keyword>
<dbReference type="STRING" id="1527.SAMN04489757_110104"/>
<evidence type="ECO:0000259" key="3">
    <source>
        <dbReference type="Pfam" id="PF14512"/>
    </source>
</evidence>
<reference evidence="4 5" key="1">
    <citation type="submission" date="2016-10" db="EMBL/GenBank/DDBJ databases">
        <authorList>
            <person name="de Groot N.N."/>
        </authorList>
    </citation>
    <scope>NUCLEOTIDE SEQUENCE [LARGE SCALE GENOMIC DNA]</scope>
    <source>
        <strain evidence="4 5">DSM 1283</strain>
    </source>
</reference>
<dbReference type="Gene3D" id="3.40.109.30">
    <property type="entry name" value="putative nitroreductase (tm1586), domain 2"/>
    <property type="match status" value="1"/>
</dbReference>
<accession>A0A1I5ERB3</accession>
<dbReference type="PANTHER" id="PTHR43673">
    <property type="entry name" value="NAD(P)H NITROREDUCTASE YDGI-RELATED"/>
    <property type="match status" value="1"/>
</dbReference>
<name>A0A1I5ERB3_9FIRM</name>
<dbReference type="InterPro" id="IPR000415">
    <property type="entry name" value="Nitroreductase-like"/>
</dbReference>
<evidence type="ECO:0000313" key="4">
    <source>
        <dbReference type="EMBL" id="SFO14064.1"/>
    </source>
</evidence>
<feature type="domain" description="Putative nitroreductase TM1586" evidence="3">
    <location>
        <begin position="2"/>
        <end position="223"/>
    </location>
</feature>